<organism evidence="1 2">
    <name type="scientific">Pseudomonas inefficax</name>
    <dbReference type="NCBI Taxonomy" id="2078786"/>
    <lineage>
        <taxon>Bacteria</taxon>
        <taxon>Pseudomonadati</taxon>
        <taxon>Pseudomonadota</taxon>
        <taxon>Gammaproteobacteria</taxon>
        <taxon>Pseudomonadales</taxon>
        <taxon>Pseudomonadaceae</taxon>
        <taxon>Pseudomonas</taxon>
    </lineage>
</organism>
<keyword evidence="2" id="KW-1185">Reference proteome</keyword>
<evidence type="ECO:0000313" key="1">
    <source>
        <dbReference type="EMBL" id="SPO62848.1"/>
    </source>
</evidence>
<reference evidence="1 2" key="1">
    <citation type="submission" date="2018-02" db="EMBL/GenBank/DDBJ databases">
        <authorList>
            <person name="Dubost A."/>
        </authorList>
    </citation>
    <scope>NUCLEOTIDE SEQUENCE [LARGE SCALE GENOMIC DNA]</scope>
    <source>
        <strain evidence="2">JV551A3</strain>
    </source>
</reference>
<dbReference type="Proteomes" id="UP000294335">
    <property type="component" value="Unassembled WGS sequence"/>
</dbReference>
<sequence length="75" mass="8098">MLPVLAGASEVFFAEEVKHHRQVAAACAVVVDQQNLGFTPHAIATSLVISAPEGVLDIIPTEWSVFGRLKFENSH</sequence>
<evidence type="ECO:0000313" key="2">
    <source>
        <dbReference type="Proteomes" id="UP000294335"/>
    </source>
</evidence>
<dbReference type="EMBL" id="OPYN01000187">
    <property type="protein sequence ID" value="SPO62848.1"/>
    <property type="molecule type" value="Genomic_DNA"/>
</dbReference>
<accession>A0AAQ1SVH1</accession>
<gene>
    <name evidence="1" type="ORF">JV551A3_V1_1870049</name>
</gene>
<protein>
    <submittedName>
        <fullName evidence="1">Uncharacterized protein</fullName>
    </submittedName>
</protein>
<proteinExistence type="predicted"/>
<dbReference type="AlphaFoldDB" id="A0AAQ1SVH1"/>
<name>A0AAQ1SVH1_9PSED</name>
<comment type="caution">
    <text evidence="1">The sequence shown here is derived from an EMBL/GenBank/DDBJ whole genome shotgun (WGS) entry which is preliminary data.</text>
</comment>